<feature type="transmembrane region" description="Helical" evidence="7">
    <location>
        <begin position="143"/>
        <end position="164"/>
    </location>
</feature>
<feature type="transmembrane region" description="Helical" evidence="7">
    <location>
        <begin position="114"/>
        <end position="137"/>
    </location>
</feature>
<dbReference type="Pfam" id="PF01914">
    <property type="entry name" value="MarC"/>
    <property type="match status" value="1"/>
</dbReference>
<evidence type="ECO:0000256" key="2">
    <source>
        <dbReference type="ARBA" id="ARBA00009784"/>
    </source>
</evidence>
<evidence type="ECO:0000256" key="1">
    <source>
        <dbReference type="ARBA" id="ARBA00004651"/>
    </source>
</evidence>
<reference evidence="8 9" key="1">
    <citation type="submission" date="2019-03" db="EMBL/GenBank/DDBJ databases">
        <title>Genome sequence of Thiobacillaceae bacterium LSR1, a sulfur-oxidizing bacterium isolated from freshwater sediment.</title>
        <authorList>
            <person name="Li S."/>
        </authorList>
    </citation>
    <scope>NUCLEOTIDE SEQUENCE [LARGE SCALE GENOMIC DNA]</scope>
    <source>
        <strain evidence="8 9">LSR1</strain>
    </source>
</reference>
<keyword evidence="9" id="KW-1185">Reference proteome</keyword>
<dbReference type="OrthoDB" id="21094at2"/>
<accession>A0A4R1B8W2</accession>
<dbReference type="RefSeq" id="WP_131447684.1">
    <property type="nucleotide sequence ID" value="NZ_SJZB01000042.1"/>
</dbReference>
<keyword evidence="3" id="KW-1003">Cell membrane</keyword>
<dbReference type="Proteomes" id="UP000295443">
    <property type="component" value="Unassembled WGS sequence"/>
</dbReference>
<sequence>MSGWYAWLNMLIGLVVIVNPLLGVSAIATLAGNESAGQRHHTARMAALTVAVVMTISALAGESVLSLFGIGIPEFHVGGGILLLLIAVSMLNARMSGARHTSEEADEAQAREQVGVVPIGIPLLAGPGAISTAIIYAHKSQGWLDTVVLVGEIWLVAGLAWLTMRASDRLMDLLGQTGLNIASRIMGLLLAAISVGFVVQGLKILLPGLA</sequence>
<dbReference type="PANTHER" id="PTHR33508">
    <property type="entry name" value="UPF0056 MEMBRANE PROTEIN YHCE"/>
    <property type="match status" value="1"/>
</dbReference>
<keyword evidence="4 7" id="KW-0812">Transmembrane</keyword>
<evidence type="ECO:0000313" key="8">
    <source>
        <dbReference type="EMBL" id="TCJ12843.1"/>
    </source>
</evidence>
<dbReference type="GO" id="GO:0005886">
    <property type="term" value="C:plasma membrane"/>
    <property type="evidence" value="ECO:0007669"/>
    <property type="project" value="UniProtKB-SubCell"/>
</dbReference>
<feature type="transmembrane region" description="Helical" evidence="7">
    <location>
        <begin position="75"/>
        <end position="93"/>
    </location>
</feature>
<dbReference type="PANTHER" id="PTHR33508:SF1">
    <property type="entry name" value="UPF0056 MEMBRANE PROTEIN YHCE"/>
    <property type="match status" value="1"/>
</dbReference>
<evidence type="ECO:0000256" key="5">
    <source>
        <dbReference type="ARBA" id="ARBA00022989"/>
    </source>
</evidence>
<evidence type="ECO:0000256" key="4">
    <source>
        <dbReference type="ARBA" id="ARBA00022692"/>
    </source>
</evidence>
<comment type="caution">
    <text evidence="8">The sequence shown here is derived from an EMBL/GenBank/DDBJ whole genome shotgun (WGS) entry which is preliminary data.</text>
</comment>
<keyword evidence="6 7" id="KW-0472">Membrane</keyword>
<feature type="transmembrane region" description="Helical" evidence="7">
    <location>
        <begin position="6"/>
        <end position="33"/>
    </location>
</feature>
<dbReference type="AlphaFoldDB" id="A0A4R1B8W2"/>
<dbReference type="EMBL" id="SJZB01000042">
    <property type="protein sequence ID" value="TCJ12843.1"/>
    <property type="molecule type" value="Genomic_DNA"/>
</dbReference>
<evidence type="ECO:0000256" key="6">
    <source>
        <dbReference type="ARBA" id="ARBA00023136"/>
    </source>
</evidence>
<dbReference type="NCBIfam" id="TIGR00427">
    <property type="entry name" value="NAAT family transporter"/>
    <property type="match status" value="1"/>
</dbReference>
<feature type="transmembrane region" description="Helical" evidence="7">
    <location>
        <begin position="45"/>
        <end position="69"/>
    </location>
</feature>
<evidence type="ECO:0000256" key="3">
    <source>
        <dbReference type="ARBA" id="ARBA00022475"/>
    </source>
</evidence>
<comment type="similarity">
    <text evidence="2 7">Belongs to the UPF0056 (MarC) family.</text>
</comment>
<comment type="subcellular location">
    <subcellularLocation>
        <location evidence="1 7">Cell membrane</location>
        <topology evidence="1 7">Multi-pass membrane protein</topology>
    </subcellularLocation>
</comment>
<proteinExistence type="inferred from homology"/>
<dbReference type="InterPro" id="IPR002771">
    <property type="entry name" value="Multi_antbiot-R_MarC"/>
</dbReference>
<name>A0A4R1B8W2_9PROT</name>
<gene>
    <name evidence="8" type="ORF">EZJ19_11430</name>
</gene>
<keyword evidence="5 7" id="KW-1133">Transmembrane helix</keyword>
<organism evidence="8 9">
    <name type="scientific">Parasulfuritortus cantonensis</name>
    <dbReference type="NCBI Taxonomy" id="2528202"/>
    <lineage>
        <taxon>Bacteria</taxon>
        <taxon>Pseudomonadati</taxon>
        <taxon>Pseudomonadota</taxon>
        <taxon>Betaproteobacteria</taxon>
        <taxon>Nitrosomonadales</taxon>
        <taxon>Thiobacillaceae</taxon>
        <taxon>Parasulfuritortus</taxon>
    </lineage>
</organism>
<feature type="transmembrane region" description="Helical" evidence="7">
    <location>
        <begin position="185"/>
        <end position="206"/>
    </location>
</feature>
<evidence type="ECO:0000256" key="7">
    <source>
        <dbReference type="RuleBase" id="RU362048"/>
    </source>
</evidence>
<evidence type="ECO:0000313" key="9">
    <source>
        <dbReference type="Proteomes" id="UP000295443"/>
    </source>
</evidence>
<protein>
    <recommendedName>
        <fullName evidence="7">UPF0056 membrane protein</fullName>
    </recommendedName>
</protein>